<dbReference type="EMBL" id="CAJFCW020000005">
    <property type="protein sequence ID" value="CAG9116939.1"/>
    <property type="molecule type" value="Genomic_DNA"/>
</dbReference>
<reference evidence="2" key="1">
    <citation type="submission" date="2020-09" db="EMBL/GenBank/DDBJ databases">
        <authorList>
            <person name="Kikuchi T."/>
        </authorList>
    </citation>
    <scope>NUCLEOTIDE SEQUENCE</scope>
    <source>
        <strain evidence="2">SH1</strain>
    </source>
</reference>
<dbReference type="InterPro" id="IPR037361">
    <property type="entry name" value="COMMD10"/>
</dbReference>
<dbReference type="PANTHER" id="PTHR12333">
    <property type="entry name" value="COMM DOMAIN CONTAINING PROTEIN 10"/>
    <property type="match status" value="1"/>
</dbReference>
<comment type="caution">
    <text evidence="2">The sequence shown here is derived from an EMBL/GenBank/DDBJ whole genome shotgun (WGS) entry which is preliminary data.</text>
</comment>
<dbReference type="OrthoDB" id="5805650at2759"/>
<gene>
    <name evidence="2" type="ORF">BOKJ2_LOCUS9861</name>
</gene>
<proteinExistence type="predicted"/>
<dbReference type="AlphaFoldDB" id="A0A811L1E3"/>
<sequence length="178" mass="20755">MTETINVNIFKDIDEFIKVSSVILNRTDWDCSPADQKGYQQSLGAQTNDEWFEELFLFWKRNVRNQTKPKELQQQLLDFNVPVENVERIVELWKTEAPATIKKAKLVSASGKPQVSDIRWGLELERATRFNTQKREPLINFAFKTDQGSKNVKMDIDQLTQLHLTLKDIQSHIDSVFK</sequence>
<name>A0A811L1E3_9BILA</name>
<dbReference type="PANTHER" id="PTHR12333:SF0">
    <property type="entry name" value="COMM DOMAIN-CONTAINING PROTEIN 10"/>
    <property type="match status" value="1"/>
</dbReference>
<dbReference type="Pfam" id="PF07258">
    <property type="entry name" value="COMM_domain"/>
    <property type="match status" value="1"/>
</dbReference>
<evidence type="ECO:0000313" key="2">
    <source>
        <dbReference type="EMBL" id="CAD5222873.1"/>
    </source>
</evidence>
<accession>A0A811L1E3</accession>
<dbReference type="Proteomes" id="UP000783686">
    <property type="component" value="Unassembled WGS sequence"/>
</dbReference>
<keyword evidence="3" id="KW-1185">Reference proteome</keyword>
<feature type="domain" description="COMM" evidence="1">
    <location>
        <begin position="114"/>
        <end position="177"/>
    </location>
</feature>
<organism evidence="2 3">
    <name type="scientific">Bursaphelenchus okinawaensis</name>
    <dbReference type="NCBI Taxonomy" id="465554"/>
    <lineage>
        <taxon>Eukaryota</taxon>
        <taxon>Metazoa</taxon>
        <taxon>Ecdysozoa</taxon>
        <taxon>Nematoda</taxon>
        <taxon>Chromadorea</taxon>
        <taxon>Rhabditida</taxon>
        <taxon>Tylenchina</taxon>
        <taxon>Tylenchomorpha</taxon>
        <taxon>Aphelenchoidea</taxon>
        <taxon>Aphelenchoididae</taxon>
        <taxon>Bursaphelenchus</taxon>
    </lineage>
</organism>
<dbReference type="EMBL" id="CAJFDH010000005">
    <property type="protein sequence ID" value="CAD5222873.1"/>
    <property type="molecule type" value="Genomic_DNA"/>
</dbReference>
<dbReference type="PROSITE" id="PS51269">
    <property type="entry name" value="COMM"/>
    <property type="match status" value="1"/>
</dbReference>
<evidence type="ECO:0000313" key="3">
    <source>
        <dbReference type="Proteomes" id="UP000614601"/>
    </source>
</evidence>
<dbReference type="InterPro" id="IPR017920">
    <property type="entry name" value="COMM"/>
</dbReference>
<evidence type="ECO:0000259" key="1">
    <source>
        <dbReference type="PROSITE" id="PS51269"/>
    </source>
</evidence>
<dbReference type="Proteomes" id="UP000614601">
    <property type="component" value="Unassembled WGS sequence"/>
</dbReference>
<protein>
    <recommendedName>
        <fullName evidence="1">COMM domain-containing protein</fullName>
    </recommendedName>
</protein>